<organism evidence="1 2">
    <name type="scientific">Limnospira platensis NIES-46</name>
    <dbReference type="NCBI Taxonomy" id="1236695"/>
    <lineage>
        <taxon>Bacteria</taxon>
        <taxon>Bacillati</taxon>
        <taxon>Cyanobacteriota</taxon>
        <taxon>Cyanophyceae</taxon>
        <taxon>Oscillatoriophycideae</taxon>
        <taxon>Oscillatoriales</taxon>
        <taxon>Sirenicapillariaceae</taxon>
        <taxon>Limnospira</taxon>
    </lineage>
</organism>
<proteinExistence type="predicted"/>
<reference evidence="1 2" key="1">
    <citation type="journal article" date="2019" name="J Genomics">
        <title>The Draft Genome of a Hydrogen-producing Cyanobacterium, Arthrospira platensis NIES-46.</title>
        <authorList>
            <person name="Suzuki S."/>
            <person name="Yamaguchi H."/>
            <person name="Kawachi M."/>
        </authorList>
    </citation>
    <scope>NUCLEOTIDE SEQUENCE [LARGE SCALE GENOMIC DNA]</scope>
    <source>
        <strain evidence="1 2">NIES-46</strain>
    </source>
</reference>
<dbReference type="RefSeq" id="WP_006619029.1">
    <property type="nucleotide sequence ID" value="NZ_BIMW01000077.1"/>
</dbReference>
<sequence>MLFDNKTNSKSLSIKTLGGESAVRIIGDRSSGKTTYLASLAYWPNASPDNPVQTVSPLGEDSEELVNKARDILEQGLLLEPTNLHDIDAVKDYTLSITLKDRFSWLRGSGKMVQINVSCKDYSGEFFRDLVHKSGDPMLDDYLDDCCLATGLMVLVDGTSHRKDKEYCAGIEKLVVELDRAELKNQHRRIAFVLTKCEQSELWVNRHEPKKLANMRFPKLSAQLESYCQLNRVGVEYFTTSAFGILGKQYPEPNSKRLRRSRDGTTSVIKKPKLWRPFGLVAPVYWLCTGKRHPELDRD</sequence>
<name>A0A5M3T2J1_LIMPL</name>
<keyword evidence="2" id="KW-1185">Reference proteome</keyword>
<evidence type="ECO:0000313" key="1">
    <source>
        <dbReference type="EMBL" id="GCE93684.1"/>
    </source>
</evidence>
<dbReference type="GeneID" id="301682595"/>
<dbReference type="EMBL" id="BIMW01000077">
    <property type="protein sequence ID" value="GCE93684.1"/>
    <property type="molecule type" value="Genomic_DNA"/>
</dbReference>
<evidence type="ECO:0000313" key="2">
    <source>
        <dbReference type="Proteomes" id="UP000326169"/>
    </source>
</evidence>
<comment type="caution">
    <text evidence="1">The sequence shown here is derived from an EMBL/GenBank/DDBJ whole genome shotgun (WGS) entry which is preliminary data.</text>
</comment>
<dbReference type="Proteomes" id="UP000326169">
    <property type="component" value="Unassembled WGS sequence"/>
</dbReference>
<dbReference type="SUPFAM" id="SSF52540">
    <property type="entry name" value="P-loop containing nucleoside triphosphate hydrolases"/>
    <property type="match status" value="1"/>
</dbReference>
<dbReference type="InterPro" id="IPR027417">
    <property type="entry name" value="P-loop_NTPase"/>
</dbReference>
<gene>
    <name evidence="1" type="ORF">NIES46_17360</name>
</gene>
<protein>
    <submittedName>
        <fullName evidence="1">Uncharacterized protein</fullName>
    </submittedName>
</protein>
<accession>A0A5M3T2J1</accession>